<feature type="transmembrane region" description="Helical" evidence="6">
    <location>
        <begin position="294"/>
        <end position="317"/>
    </location>
</feature>
<keyword evidence="2" id="KW-0813">Transport</keyword>
<comment type="caution">
    <text evidence="7">The sequence shown here is derived from an EMBL/GenBank/DDBJ whole genome shotgun (WGS) entry which is preliminary data.</text>
</comment>
<feature type="transmembrane region" description="Helical" evidence="6">
    <location>
        <begin position="162"/>
        <end position="181"/>
    </location>
</feature>
<proteinExistence type="predicted"/>
<dbReference type="AlphaFoldDB" id="A0A0N0CTQ1"/>
<evidence type="ECO:0000256" key="1">
    <source>
        <dbReference type="ARBA" id="ARBA00004141"/>
    </source>
</evidence>
<keyword evidence="4 6" id="KW-1133">Transmembrane helix</keyword>
<evidence type="ECO:0000256" key="6">
    <source>
        <dbReference type="SAM" id="Phobius"/>
    </source>
</evidence>
<dbReference type="EMBL" id="JXCZ01000039">
    <property type="protein sequence ID" value="KOY78708.1"/>
    <property type="molecule type" value="Genomic_DNA"/>
</dbReference>
<feature type="transmembrane region" description="Helical" evidence="6">
    <location>
        <begin position="338"/>
        <end position="357"/>
    </location>
</feature>
<dbReference type="GO" id="GO:0034755">
    <property type="term" value="P:iron ion transmembrane transport"/>
    <property type="evidence" value="ECO:0007669"/>
    <property type="project" value="TreeGrafter"/>
</dbReference>
<evidence type="ECO:0000256" key="5">
    <source>
        <dbReference type="ARBA" id="ARBA00023136"/>
    </source>
</evidence>
<sequence>MKEIIDSEINDTSSNRLKGFWLELEKWLIVIGPGMIVMLADTDAGCLITAAQSGASYGYSMILPQLLLIPILFMVQEMTVRLGIVTKKGHGELIREYFGKFWAYVSAITLMISTIGALLTEFIGIAGVGELFGISKWITVPLSTFVLILIAFLGSYRRVEKIGIIFGLFELTFIIGIFMVHPNMDSIMTGIQSIPIHDDGYVYLVAANVGAVIMPWMIFYQQSAVVDKGLKRHMIKKEQTDTMVGTFITQGIMIGFIVLFAATVFHSKLHATEETVGDLVTSIGRYIGMAPAKAIMGSSILGGALVAAIVVVLAGTWGMTEVLDWKHSLNERINRSNLGFYSMYSLVLIVSALLVLFNEDLVSIAITVEVINALMVPIVLGFLLMLETKALPDRYKMKGIYKKIVIILSLIVMAFGIYMIFPVLNL</sequence>
<feature type="transmembrane region" description="Helical" evidence="6">
    <location>
        <begin position="404"/>
        <end position="424"/>
    </location>
</feature>
<dbReference type="PANTHER" id="PTHR11706">
    <property type="entry name" value="SOLUTE CARRIER PROTEIN FAMILY 11 MEMBER"/>
    <property type="match status" value="1"/>
</dbReference>
<feature type="transmembrane region" description="Helical" evidence="6">
    <location>
        <begin position="134"/>
        <end position="155"/>
    </location>
</feature>
<gene>
    <name evidence="7" type="ORF">RZ72_02060</name>
</gene>
<dbReference type="GO" id="GO:0005886">
    <property type="term" value="C:plasma membrane"/>
    <property type="evidence" value="ECO:0007669"/>
    <property type="project" value="TreeGrafter"/>
</dbReference>
<dbReference type="GO" id="GO:0005384">
    <property type="term" value="F:manganese ion transmembrane transporter activity"/>
    <property type="evidence" value="ECO:0007669"/>
    <property type="project" value="TreeGrafter"/>
</dbReference>
<accession>A0A0N0CTQ1</accession>
<feature type="transmembrane region" description="Helical" evidence="6">
    <location>
        <begin position="57"/>
        <end position="80"/>
    </location>
</feature>
<feature type="transmembrane region" description="Helical" evidence="6">
    <location>
        <begin position="242"/>
        <end position="265"/>
    </location>
</feature>
<feature type="transmembrane region" description="Helical" evidence="6">
    <location>
        <begin position="101"/>
        <end position="128"/>
    </location>
</feature>
<keyword evidence="5 6" id="KW-0472">Membrane</keyword>
<evidence type="ECO:0000313" key="8">
    <source>
        <dbReference type="Proteomes" id="UP000037749"/>
    </source>
</evidence>
<dbReference type="Proteomes" id="UP000037749">
    <property type="component" value="Unassembled WGS sequence"/>
</dbReference>
<protein>
    <submittedName>
        <fullName evidence="7">Mn2+ and Fe2+ transporter of the NRAMP family</fullName>
    </submittedName>
</protein>
<dbReference type="Pfam" id="PF01566">
    <property type="entry name" value="Nramp"/>
    <property type="match status" value="1"/>
</dbReference>
<name>A0A0N0CTQ1_9LACO</name>
<dbReference type="GO" id="GO:0015086">
    <property type="term" value="F:cadmium ion transmembrane transporter activity"/>
    <property type="evidence" value="ECO:0007669"/>
    <property type="project" value="TreeGrafter"/>
</dbReference>
<organism evidence="7 8">
    <name type="scientific">Apilactobacillus kunkeei</name>
    <dbReference type="NCBI Taxonomy" id="148814"/>
    <lineage>
        <taxon>Bacteria</taxon>
        <taxon>Bacillati</taxon>
        <taxon>Bacillota</taxon>
        <taxon>Bacilli</taxon>
        <taxon>Lactobacillales</taxon>
        <taxon>Lactobacillaceae</taxon>
        <taxon>Apilactobacillus</taxon>
    </lineage>
</organism>
<evidence type="ECO:0000256" key="4">
    <source>
        <dbReference type="ARBA" id="ARBA00022989"/>
    </source>
</evidence>
<dbReference type="PATRIC" id="fig|148814.9.peg.1235"/>
<feature type="transmembrane region" description="Helical" evidence="6">
    <location>
        <begin position="201"/>
        <end position="221"/>
    </location>
</feature>
<feature type="transmembrane region" description="Helical" evidence="6">
    <location>
        <begin position="363"/>
        <end position="384"/>
    </location>
</feature>
<dbReference type="PANTHER" id="PTHR11706:SF33">
    <property type="entry name" value="NATURAL RESISTANCE-ASSOCIATED MACROPHAGE PROTEIN 2"/>
    <property type="match status" value="1"/>
</dbReference>
<dbReference type="InterPro" id="IPR001046">
    <property type="entry name" value="NRAMP_fam"/>
</dbReference>
<evidence type="ECO:0000313" key="7">
    <source>
        <dbReference type="EMBL" id="KOY78708.1"/>
    </source>
</evidence>
<feature type="transmembrane region" description="Helical" evidence="6">
    <location>
        <begin position="27"/>
        <end position="51"/>
    </location>
</feature>
<evidence type="ECO:0000256" key="3">
    <source>
        <dbReference type="ARBA" id="ARBA00022692"/>
    </source>
</evidence>
<evidence type="ECO:0000256" key="2">
    <source>
        <dbReference type="ARBA" id="ARBA00022448"/>
    </source>
</evidence>
<dbReference type="RefSeq" id="WP_053796942.1">
    <property type="nucleotide sequence ID" value="NZ_JXCZ01000039.1"/>
</dbReference>
<keyword evidence="3 6" id="KW-0812">Transmembrane</keyword>
<reference evidence="7 8" key="1">
    <citation type="journal article" date="2015" name="Genome Biol. Evol.">
        <title>Functionally Structured Genomes in Lactobacillus kunkeei Colonizing the Honey Crop and Food Products of Honeybees and Stingless Bees.</title>
        <authorList>
            <person name="Tamarit D."/>
            <person name="Ellegaard K.M."/>
            <person name="Wikander J."/>
            <person name="Olofsson T."/>
            <person name="Vasquez A."/>
            <person name="Andersson S.G."/>
        </authorList>
    </citation>
    <scope>NUCLEOTIDE SEQUENCE [LARGE SCALE GENOMIC DNA]</scope>
    <source>
        <strain evidence="7 8">LAla</strain>
    </source>
</reference>
<comment type="subcellular location">
    <subcellularLocation>
        <location evidence="1">Membrane</location>
        <topology evidence="1">Multi-pass membrane protein</topology>
    </subcellularLocation>
</comment>